<feature type="coiled-coil region" evidence="1">
    <location>
        <begin position="37"/>
        <end position="86"/>
    </location>
</feature>
<accession>A0A9X4RVP6</accession>
<dbReference type="InterPro" id="IPR024623">
    <property type="entry name" value="YtxH"/>
</dbReference>
<keyword evidence="3" id="KW-1185">Reference proteome</keyword>
<reference evidence="2" key="1">
    <citation type="submission" date="2022-07" db="EMBL/GenBank/DDBJ databases">
        <title>Description and genome-wide analysis of Profundicola chukchiensis gen. nov., sp. nov., marine bacteria isolated from bottom sediments of the Chukchi Sea.</title>
        <authorList>
            <person name="Romanenko L."/>
            <person name="Otstavnykh N."/>
            <person name="Kurilenko V."/>
            <person name="Eremeev V."/>
            <person name="Velansky P."/>
            <person name="Mikhailov V."/>
            <person name="Isaeva M."/>
        </authorList>
    </citation>
    <scope>NUCLEOTIDE SEQUENCE</scope>
    <source>
        <strain evidence="2">KMM 9713</strain>
    </source>
</reference>
<organism evidence="2 3">
    <name type="scientific">Profundicola chukchiensis</name>
    <dbReference type="NCBI Taxonomy" id="2961959"/>
    <lineage>
        <taxon>Bacteria</taxon>
        <taxon>Pseudomonadati</taxon>
        <taxon>Bacteroidota</taxon>
        <taxon>Flavobacteriia</taxon>
        <taxon>Flavobacteriales</taxon>
        <taxon>Weeksellaceae</taxon>
        <taxon>Profundicola</taxon>
    </lineage>
</organism>
<dbReference type="Proteomes" id="UP001152599">
    <property type="component" value="Unassembled WGS sequence"/>
</dbReference>
<dbReference type="PANTHER" id="PTHR35792:SF1">
    <property type="entry name" value="SLL0268 PROTEIN"/>
    <property type="match status" value="1"/>
</dbReference>
<name>A0A9X4RVP6_9FLAO</name>
<dbReference type="PANTHER" id="PTHR35792">
    <property type="entry name" value="GENERAL STRESS PROTEIN"/>
    <property type="match status" value="1"/>
</dbReference>
<evidence type="ECO:0000256" key="1">
    <source>
        <dbReference type="SAM" id="Coils"/>
    </source>
</evidence>
<dbReference type="EMBL" id="JANCMU010000001">
    <property type="protein sequence ID" value="MDG4944967.1"/>
    <property type="molecule type" value="Genomic_DNA"/>
</dbReference>
<sequence length="89" mass="9684">MSRYNETGAILGSLFVGALAGAVAALLLAPQSGKETRDKLADEAEKLKEEIEKYASDFSDKAKQAKADLEDKLKRTEAQLRDVEEELGV</sequence>
<gene>
    <name evidence="2" type="ORF">NMK71_00930</name>
</gene>
<comment type="caution">
    <text evidence="2">The sequence shown here is derived from an EMBL/GenBank/DDBJ whole genome shotgun (WGS) entry which is preliminary data.</text>
</comment>
<proteinExistence type="predicted"/>
<protein>
    <submittedName>
        <fullName evidence="2">YtxH domain-containing protein</fullName>
    </submittedName>
</protein>
<evidence type="ECO:0000313" key="3">
    <source>
        <dbReference type="Proteomes" id="UP001152599"/>
    </source>
</evidence>
<keyword evidence="1" id="KW-0175">Coiled coil</keyword>
<dbReference type="RefSeq" id="WP_304416432.1">
    <property type="nucleotide sequence ID" value="NZ_JANAIE010000002.1"/>
</dbReference>
<dbReference type="AlphaFoldDB" id="A0A9X4RVP6"/>
<dbReference type="Pfam" id="PF12732">
    <property type="entry name" value="YtxH"/>
    <property type="match status" value="1"/>
</dbReference>
<dbReference type="InterPro" id="IPR052928">
    <property type="entry name" value="Desiccation-related_membrane"/>
</dbReference>
<evidence type="ECO:0000313" key="2">
    <source>
        <dbReference type="EMBL" id="MDG4944967.1"/>
    </source>
</evidence>